<comment type="caution">
    <text evidence="1">The sequence shown here is derived from an EMBL/GenBank/DDBJ whole genome shotgun (WGS) entry which is preliminary data.</text>
</comment>
<accession>A0ACA9SNA7</accession>
<name>A0ACA9SNA7_9GLOM</name>
<feature type="non-terminal residue" evidence="1">
    <location>
        <position position="105"/>
    </location>
</feature>
<proteinExistence type="predicted"/>
<evidence type="ECO:0000313" key="1">
    <source>
        <dbReference type="EMBL" id="CAG8841928.1"/>
    </source>
</evidence>
<gene>
    <name evidence="1" type="ORF">RPERSI_LOCUS32090</name>
</gene>
<keyword evidence="2" id="KW-1185">Reference proteome</keyword>
<protein>
    <submittedName>
        <fullName evidence="1">6670_t:CDS:1</fullName>
    </submittedName>
</protein>
<dbReference type="EMBL" id="CAJVQC010132289">
    <property type="protein sequence ID" value="CAG8841928.1"/>
    <property type="molecule type" value="Genomic_DNA"/>
</dbReference>
<evidence type="ECO:0000313" key="2">
    <source>
        <dbReference type="Proteomes" id="UP000789920"/>
    </source>
</evidence>
<dbReference type="Proteomes" id="UP000789920">
    <property type="component" value="Unassembled WGS sequence"/>
</dbReference>
<reference evidence="1" key="1">
    <citation type="submission" date="2021-06" db="EMBL/GenBank/DDBJ databases">
        <authorList>
            <person name="Kallberg Y."/>
            <person name="Tangrot J."/>
            <person name="Rosling A."/>
        </authorList>
    </citation>
    <scope>NUCLEOTIDE SEQUENCE</scope>
    <source>
        <strain evidence="1">MA461A</strain>
    </source>
</reference>
<sequence length="105" mass="12232">MPNDCRRAMNSSEIIYKTQPPNLRFEFLDDNSTFQWGELGISRSYLKGRLNFGRKINVTLIELTLKGIEEANYIPSKEPLEYYDFKFPLNSNLSSSFLIADKEKN</sequence>
<organism evidence="1 2">
    <name type="scientific">Racocetra persica</name>
    <dbReference type="NCBI Taxonomy" id="160502"/>
    <lineage>
        <taxon>Eukaryota</taxon>
        <taxon>Fungi</taxon>
        <taxon>Fungi incertae sedis</taxon>
        <taxon>Mucoromycota</taxon>
        <taxon>Glomeromycotina</taxon>
        <taxon>Glomeromycetes</taxon>
        <taxon>Diversisporales</taxon>
        <taxon>Gigasporaceae</taxon>
        <taxon>Racocetra</taxon>
    </lineage>
</organism>